<dbReference type="Pfam" id="PF16736">
    <property type="entry name" value="sCache_like"/>
    <property type="match status" value="1"/>
</dbReference>
<dbReference type="AlphaFoldDB" id="A0A9E7DJK0"/>
<dbReference type="PANTHER" id="PTHR45453:SF1">
    <property type="entry name" value="PHOSPHATE REGULON SENSOR PROTEIN PHOR"/>
    <property type="match status" value="1"/>
</dbReference>
<organism evidence="16 17">
    <name type="scientific">Fenollaria massiliensis</name>
    <dbReference type="NCBI Taxonomy" id="938288"/>
    <lineage>
        <taxon>Bacteria</taxon>
        <taxon>Bacillati</taxon>
        <taxon>Bacillota</taxon>
        <taxon>Clostridia</taxon>
        <taxon>Eubacteriales</taxon>
        <taxon>Fenollaria</taxon>
    </lineage>
</organism>
<dbReference type="GO" id="GO:0045121">
    <property type="term" value="C:membrane raft"/>
    <property type="evidence" value="ECO:0007669"/>
    <property type="project" value="UniProtKB-SubCell"/>
</dbReference>
<dbReference type="KEGG" id="fms:M1R53_00135"/>
<dbReference type="InterPro" id="IPR036097">
    <property type="entry name" value="HisK_dim/P_sf"/>
</dbReference>
<dbReference type="Gene3D" id="1.10.287.130">
    <property type="match status" value="1"/>
</dbReference>
<reference evidence="16" key="1">
    <citation type="submission" date="2022-04" db="EMBL/GenBank/DDBJ databases">
        <title>Complete genome sequences of Ezakiella coagulans and Fenollaria massiliensis.</title>
        <authorList>
            <person name="France M.T."/>
            <person name="Clifford J."/>
            <person name="Narina S."/>
            <person name="Rutt L."/>
            <person name="Ravel J."/>
        </authorList>
    </citation>
    <scope>NUCLEOTIDE SEQUENCE</scope>
    <source>
        <strain evidence="16">C0061C2</strain>
    </source>
</reference>
<feature type="coiled-coil region" evidence="13">
    <location>
        <begin position="204"/>
        <end position="234"/>
    </location>
</feature>
<evidence type="ECO:0000256" key="5">
    <source>
        <dbReference type="ARBA" id="ARBA00022475"/>
    </source>
</evidence>
<dbReference type="EMBL" id="CP096649">
    <property type="protein sequence ID" value="UQK59113.1"/>
    <property type="molecule type" value="Genomic_DNA"/>
</dbReference>
<dbReference type="Proteomes" id="UP000831151">
    <property type="component" value="Chromosome"/>
</dbReference>
<dbReference type="GO" id="GO:0016036">
    <property type="term" value="P:cellular response to phosphate starvation"/>
    <property type="evidence" value="ECO:0007669"/>
    <property type="project" value="TreeGrafter"/>
</dbReference>
<keyword evidence="14" id="KW-0812">Transmembrane</keyword>
<evidence type="ECO:0000256" key="7">
    <source>
        <dbReference type="ARBA" id="ARBA00022679"/>
    </source>
</evidence>
<comment type="catalytic activity">
    <reaction evidence="1">
        <text>ATP + protein L-histidine = ADP + protein N-phospho-L-histidine.</text>
        <dbReference type="EC" id="2.7.13.3"/>
    </reaction>
</comment>
<dbReference type="SUPFAM" id="SSF55874">
    <property type="entry name" value="ATPase domain of HSP90 chaperone/DNA topoisomerase II/histidine kinase"/>
    <property type="match status" value="1"/>
</dbReference>
<dbReference type="SMART" id="SM00387">
    <property type="entry name" value="HATPase_c"/>
    <property type="match status" value="1"/>
</dbReference>
<protein>
    <recommendedName>
        <fullName evidence="4">histidine kinase</fullName>
        <ecNumber evidence="4">2.7.13.3</ecNumber>
    </recommendedName>
</protein>
<dbReference type="InterPro" id="IPR003661">
    <property type="entry name" value="HisK_dim/P_dom"/>
</dbReference>
<comment type="subcellular location">
    <subcellularLocation>
        <location evidence="2">Cell membrane</location>
    </subcellularLocation>
    <subcellularLocation>
        <location evidence="3">Membrane raft</location>
        <topology evidence="3">Multi-pass membrane protein</topology>
    </subcellularLocation>
</comment>
<dbReference type="GO" id="GO:0005886">
    <property type="term" value="C:plasma membrane"/>
    <property type="evidence" value="ECO:0007669"/>
    <property type="project" value="UniProtKB-SubCell"/>
</dbReference>
<dbReference type="PROSITE" id="PS50109">
    <property type="entry name" value="HIS_KIN"/>
    <property type="match status" value="1"/>
</dbReference>
<dbReference type="SUPFAM" id="SSF55785">
    <property type="entry name" value="PYP-like sensor domain (PAS domain)"/>
    <property type="match status" value="1"/>
</dbReference>
<dbReference type="EC" id="2.7.13.3" evidence="4"/>
<evidence type="ECO:0000259" key="15">
    <source>
        <dbReference type="PROSITE" id="PS50109"/>
    </source>
</evidence>
<evidence type="ECO:0000256" key="3">
    <source>
        <dbReference type="ARBA" id="ARBA00004314"/>
    </source>
</evidence>
<evidence type="ECO:0000256" key="10">
    <source>
        <dbReference type="ARBA" id="ARBA00022840"/>
    </source>
</evidence>
<dbReference type="InterPro" id="IPR003594">
    <property type="entry name" value="HATPase_dom"/>
</dbReference>
<evidence type="ECO:0000256" key="1">
    <source>
        <dbReference type="ARBA" id="ARBA00000085"/>
    </source>
</evidence>
<dbReference type="InterPro" id="IPR004358">
    <property type="entry name" value="Sig_transdc_His_kin-like_C"/>
</dbReference>
<dbReference type="Gene3D" id="3.30.565.10">
    <property type="entry name" value="Histidine kinase-like ATPase, C-terminal domain"/>
    <property type="match status" value="1"/>
</dbReference>
<evidence type="ECO:0000256" key="12">
    <source>
        <dbReference type="ARBA" id="ARBA00023136"/>
    </source>
</evidence>
<keyword evidence="11" id="KW-0902">Two-component regulatory system</keyword>
<dbReference type="Gene3D" id="3.30.450.20">
    <property type="entry name" value="PAS domain"/>
    <property type="match status" value="1"/>
</dbReference>
<dbReference type="InterPro" id="IPR005467">
    <property type="entry name" value="His_kinase_dom"/>
</dbReference>
<dbReference type="InterPro" id="IPR031967">
    <property type="entry name" value="PhoR_single_Cache-like_dom"/>
</dbReference>
<evidence type="ECO:0000313" key="16">
    <source>
        <dbReference type="EMBL" id="UQK59113.1"/>
    </source>
</evidence>
<dbReference type="GO" id="GO:0005524">
    <property type="term" value="F:ATP binding"/>
    <property type="evidence" value="ECO:0007669"/>
    <property type="project" value="UniProtKB-KW"/>
</dbReference>
<evidence type="ECO:0000256" key="4">
    <source>
        <dbReference type="ARBA" id="ARBA00012438"/>
    </source>
</evidence>
<evidence type="ECO:0000256" key="6">
    <source>
        <dbReference type="ARBA" id="ARBA00022553"/>
    </source>
</evidence>
<dbReference type="Pfam" id="PF02518">
    <property type="entry name" value="HATPase_c"/>
    <property type="match status" value="1"/>
</dbReference>
<dbReference type="FunFam" id="1.10.287.130:FF:000001">
    <property type="entry name" value="Two-component sensor histidine kinase"/>
    <property type="match status" value="1"/>
</dbReference>
<dbReference type="InterPro" id="IPR035965">
    <property type="entry name" value="PAS-like_dom_sf"/>
</dbReference>
<proteinExistence type="predicted"/>
<name>A0A9E7DJK0_9FIRM</name>
<dbReference type="FunFam" id="3.30.565.10:FF:000023">
    <property type="entry name" value="PAS domain-containing sensor histidine kinase"/>
    <property type="match status" value="1"/>
</dbReference>
<evidence type="ECO:0000256" key="9">
    <source>
        <dbReference type="ARBA" id="ARBA00022777"/>
    </source>
</evidence>
<dbReference type="PANTHER" id="PTHR45453">
    <property type="entry name" value="PHOSPHATE REGULON SENSOR PROTEIN PHOR"/>
    <property type="match status" value="1"/>
</dbReference>
<dbReference type="SMART" id="SM00388">
    <property type="entry name" value="HisKA"/>
    <property type="match status" value="1"/>
</dbReference>
<dbReference type="SUPFAM" id="SSF47384">
    <property type="entry name" value="Homodimeric domain of signal transducing histidine kinase"/>
    <property type="match status" value="1"/>
</dbReference>
<feature type="domain" description="Histidine kinase" evidence="15">
    <location>
        <begin position="345"/>
        <end position="559"/>
    </location>
</feature>
<keyword evidence="5" id="KW-1003">Cell membrane</keyword>
<evidence type="ECO:0000256" key="13">
    <source>
        <dbReference type="SAM" id="Coils"/>
    </source>
</evidence>
<dbReference type="CDD" id="cd00075">
    <property type="entry name" value="HATPase"/>
    <property type="match status" value="1"/>
</dbReference>
<dbReference type="InterPro" id="IPR036890">
    <property type="entry name" value="HATPase_C_sf"/>
</dbReference>
<dbReference type="GO" id="GO:0004721">
    <property type="term" value="F:phosphoprotein phosphatase activity"/>
    <property type="evidence" value="ECO:0007669"/>
    <property type="project" value="TreeGrafter"/>
</dbReference>
<keyword evidence="10 16" id="KW-0067">ATP-binding</keyword>
<evidence type="ECO:0000313" key="17">
    <source>
        <dbReference type="Proteomes" id="UP000831151"/>
    </source>
</evidence>
<feature type="transmembrane region" description="Helical" evidence="14">
    <location>
        <begin position="7"/>
        <end position="29"/>
    </location>
</feature>
<keyword evidence="9" id="KW-0418">Kinase</keyword>
<evidence type="ECO:0000256" key="8">
    <source>
        <dbReference type="ARBA" id="ARBA00022741"/>
    </source>
</evidence>
<dbReference type="PRINTS" id="PR00344">
    <property type="entry name" value="BCTRLSENSOR"/>
</dbReference>
<keyword evidence="17" id="KW-1185">Reference proteome</keyword>
<evidence type="ECO:0000256" key="14">
    <source>
        <dbReference type="SAM" id="Phobius"/>
    </source>
</evidence>
<keyword evidence="14" id="KW-1133">Transmembrane helix</keyword>
<dbReference type="RefSeq" id="WP_249242628.1">
    <property type="nucleotide sequence ID" value="NZ_CP096649.1"/>
</dbReference>
<gene>
    <name evidence="16" type="ORF">M1R53_00135</name>
</gene>
<dbReference type="CDD" id="cd00082">
    <property type="entry name" value="HisKA"/>
    <property type="match status" value="1"/>
</dbReference>
<sequence length="559" mass="63415">MKKKLNITYAICFFLAILISVSLTVFLIYKNTSANELRDLQDELKFASSMDLDALENIGTFKNNIRVTVVDPDGSVIYDNFTDPKNMENHASRKEIKEALNGNLGKDVRLSNTLGKDTYYYAQLMQDGNVVRISKQTESILGQFMKTVPLILLMSILLILVLLFLNRKLVDKLLKPIDYASEHLHRDDFSTQKLDVYDELSPFIRTIERKNKDIKEYIERLENKEATVSEILRNMNEGLVLIDPELKVLQLNEAAKKLFKASMQANYMDMDIVRLTRSQEVSDKLKELVKTHKASSFELMADEDSLKIYLSPIESGSALTGIIMLVLDVNDEKKAEKLRREFSANVSHELKSPLTSISGYAELIKNGMVKDEDIKKFSGIIFDEAGQMLRLIENIILISKLDEKPELRCEEEVSIKETIDDVLKLYKGKIDAKNLSVECHIEEGLKKNVPLGMLSELYRNLISNAIKYNKDGGKINISVEKRADNIISKITDTGIGLEKDEIPRIFERFYMVDKGRNRNTNSTGLGLAIVKHIVEDMGGTIDVTSELGKGTTFKVIFSK</sequence>
<keyword evidence="12 14" id="KW-0472">Membrane</keyword>
<keyword evidence="8" id="KW-0547">Nucleotide-binding</keyword>
<dbReference type="InterPro" id="IPR050351">
    <property type="entry name" value="BphY/WalK/GraS-like"/>
</dbReference>
<evidence type="ECO:0000256" key="11">
    <source>
        <dbReference type="ARBA" id="ARBA00023012"/>
    </source>
</evidence>
<accession>A0A9E7DJK0</accession>
<dbReference type="GO" id="GO:0000155">
    <property type="term" value="F:phosphorelay sensor kinase activity"/>
    <property type="evidence" value="ECO:0007669"/>
    <property type="project" value="InterPro"/>
</dbReference>
<evidence type="ECO:0000256" key="2">
    <source>
        <dbReference type="ARBA" id="ARBA00004236"/>
    </source>
</evidence>
<keyword evidence="7" id="KW-0808">Transferase</keyword>
<keyword evidence="13" id="KW-0175">Coiled coil</keyword>
<keyword evidence="6" id="KW-0597">Phosphoprotein</keyword>
<dbReference type="Pfam" id="PF00512">
    <property type="entry name" value="HisKA"/>
    <property type="match status" value="1"/>
</dbReference>
<feature type="transmembrane region" description="Helical" evidence="14">
    <location>
        <begin position="147"/>
        <end position="165"/>
    </location>
</feature>